<comment type="caution">
    <text evidence="2">The sequence shown here is derived from an EMBL/GenBank/DDBJ whole genome shotgun (WGS) entry which is preliminary data.</text>
</comment>
<dbReference type="Proteomes" id="UP000474175">
    <property type="component" value="Unassembled WGS sequence"/>
</dbReference>
<evidence type="ECO:0000313" key="3">
    <source>
        <dbReference type="Proteomes" id="UP000474175"/>
    </source>
</evidence>
<keyword evidence="3" id="KW-1185">Reference proteome</keyword>
<dbReference type="RefSeq" id="WP_163951521.1">
    <property type="nucleotide sequence ID" value="NZ_JAAFZH010000008.1"/>
</dbReference>
<evidence type="ECO:0000313" key="2">
    <source>
        <dbReference type="EMBL" id="NDU96749.1"/>
    </source>
</evidence>
<gene>
    <name evidence="2" type="ORF">GK108_17840</name>
</gene>
<keyword evidence="1" id="KW-0812">Transmembrane</keyword>
<organism evidence="2 3">
    <name type="scientific">Spirosoma terrae</name>
    <dbReference type="NCBI Taxonomy" id="1968276"/>
    <lineage>
        <taxon>Bacteria</taxon>
        <taxon>Pseudomonadati</taxon>
        <taxon>Bacteroidota</taxon>
        <taxon>Cytophagia</taxon>
        <taxon>Cytophagales</taxon>
        <taxon>Cytophagaceae</taxon>
        <taxon>Spirosoma</taxon>
    </lineage>
</organism>
<sequence length="108" mass="11303">MGPQLNREHFESELGKAGIYNEAEIEGLWNYAKEKTTKLGPLGMAAGFGFAAASGGIVVAGAAAFVGFSVGKVLITQVMAGGDKIIREAAKSFSQHGRKPVDGLFDDE</sequence>
<accession>A0A6L9LJE4</accession>
<proteinExistence type="predicted"/>
<keyword evidence="1" id="KW-0472">Membrane</keyword>
<evidence type="ECO:0000256" key="1">
    <source>
        <dbReference type="SAM" id="Phobius"/>
    </source>
</evidence>
<dbReference type="AlphaFoldDB" id="A0A6L9LJE4"/>
<name>A0A6L9LJE4_9BACT</name>
<dbReference type="EMBL" id="JAAFZH010000008">
    <property type="protein sequence ID" value="NDU96749.1"/>
    <property type="molecule type" value="Genomic_DNA"/>
</dbReference>
<reference evidence="2 3" key="1">
    <citation type="submission" date="2020-02" db="EMBL/GenBank/DDBJ databases">
        <title>Draft genome sequence of two Spirosoma agri KCTC 52727 and Spirosoma terrae KCTC 52035.</title>
        <authorList>
            <person name="Rojas J."/>
            <person name="Ambika Manirajan B."/>
            <person name="Suarez C."/>
            <person name="Ratering S."/>
            <person name="Schnell S."/>
        </authorList>
    </citation>
    <scope>NUCLEOTIDE SEQUENCE [LARGE SCALE GENOMIC DNA]</scope>
    <source>
        <strain evidence="2 3">KCTC 52035</strain>
    </source>
</reference>
<feature type="transmembrane region" description="Helical" evidence="1">
    <location>
        <begin position="48"/>
        <end position="70"/>
    </location>
</feature>
<keyword evidence="1" id="KW-1133">Transmembrane helix</keyword>
<protein>
    <submittedName>
        <fullName evidence="2">Uncharacterized protein</fullName>
    </submittedName>
</protein>